<evidence type="ECO:0000256" key="1">
    <source>
        <dbReference type="SAM" id="Phobius"/>
    </source>
</evidence>
<protein>
    <submittedName>
        <fullName evidence="2">Uncharacterized protein</fullName>
    </submittedName>
</protein>
<dbReference type="AlphaFoldDB" id="A0AAD3U097"/>
<reference evidence="2" key="1">
    <citation type="journal article" date="2023" name="BMC Genomics">
        <title>Chromosome-level genome assemblies of Cutaneotrichosporon spp. (Trichosporonales, Basidiomycota) reveal imbalanced evolution between nucleotide sequences and chromosome synteny.</title>
        <authorList>
            <person name="Kobayashi Y."/>
            <person name="Kayamori A."/>
            <person name="Aoki K."/>
            <person name="Shiwa Y."/>
            <person name="Matsutani M."/>
            <person name="Fujita N."/>
            <person name="Sugita T."/>
            <person name="Iwasaki W."/>
            <person name="Tanaka N."/>
            <person name="Takashima M."/>
        </authorList>
    </citation>
    <scope>NUCLEOTIDE SEQUENCE</scope>
    <source>
        <strain evidence="2">HIS016</strain>
    </source>
</reference>
<keyword evidence="3" id="KW-1185">Reference proteome</keyword>
<organism evidence="2 3">
    <name type="scientific">Cutaneotrichosporon spelunceum</name>
    <dbReference type="NCBI Taxonomy" id="1672016"/>
    <lineage>
        <taxon>Eukaryota</taxon>
        <taxon>Fungi</taxon>
        <taxon>Dikarya</taxon>
        <taxon>Basidiomycota</taxon>
        <taxon>Agaricomycotina</taxon>
        <taxon>Tremellomycetes</taxon>
        <taxon>Trichosporonales</taxon>
        <taxon>Trichosporonaceae</taxon>
        <taxon>Cutaneotrichosporon</taxon>
    </lineage>
</organism>
<reference evidence="2" key="2">
    <citation type="submission" date="2023-06" db="EMBL/GenBank/DDBJ databases">
        <authorList>
            <person name="Kobayashi Y."/>
            <person name="Kayamori A."/>
            <person name="Aoki K."/>
            <person name="Shiwa Y."/>
            <person name="Fujita N."/>
            <person name="Sugita T."/>
            <person name="Iwasaki W."/>
            <person name="Tanaka N."/>
            <person name="Takashima M."/>
        </authorList>
    </citation>
    <scope>NUCLEOTIDE SEQUENCE</scope>
    <source>
        <strain evidence="2">HIS016</strain>
    </source>
</reference>
<comment type="caution">
    <text evidence="2">The sequence shown here is derived from an EMBL/GenBank/DDBJ whole genome shotgun (WGS) entry which is preliminary data.</text>
</comment>
<sequence length="115" mass="11911">MDALVTAAGAIRLAAALYLHSMTTRAWYLDPSVLVMAVGHMQKSADGFTLGILVPILLAMLAAMRFRQGLEEAGVASVGGPLCLFAVAVPLQIVAVHVAALDVVAGRGWARVAGE</sequence>
<keyword evidence="1" id="KW-1133">Transmembrane helix</keyword>
<evidence type="ECO:0000313" key="2">
    <source>
        <dbReference type="EMBL" id="GMK60063.1"/>
    </source>
</evidence>
<keyword evidence="1" id="KW-0812">Transmembrane</keyword>
<keyword evidence="1" id="KW-0472">Membrane</keyword>
<accession>A0AAD3U097</accession>
<dbReference type="EMBL" id="BTCM01000009">
    <property type="protein sequence ID" value="GMK60063.1"/>
    <property type="molecule type" value="Genomic_DNA"/>
</dbReference>
<feature type="transmembrane region" description="Helical" evidence="1">
    <location>
        <begin position="78"/>
        <end position="100"/>
    </location>
</feature>
<gene>
    <name evidence="2" type="ORF">CspeluHIS016_0902800</name>
</gene>
<name>A0AAD3U097_9TREE</name>
<proteinExistence type="predicted"/>
<feature type="transmembrane region" description="Helical" evidence="1">
    <location>
        <begin position="48"/>
        <end position="66"/>
    </location>
</feature>
<dbReference type="Proteomes" id="UP001222932">
    <property type="component" value="Unassembled WGS sequence"/>
</dbReference>
<evidence type="ECO:0000313" key="3">
    <source>
        <dbReference type="Proteomes" id="UP001222932"/>
    </source>
</evidence>